<gene>
    <name evidence="2" type="ORF">RT717_08575</name>
</gene>
<name>A0ABZ0IWE9_9BACT</name>
<dbReference type="InterPro" id="IPR025631">
    <property type="entry name" value="Porin_10"/>
</dbReference>
<feature type="chain" id="PRO_5046016633" evidence="1">
    <location>
        <begin position="25"/>
        <end position="617"/>
    </location>
</feature>
<accession>A0ABZ0IWE9</accession>
<evidence type="ECO:0000256" key="1">
    <source>
        <dbReference type="SAM" id="SignalP"/>
    </source>
</evidence>
<sequence length="617" mass="69956">MKIILKIAAIGCFATGLALSVSHAQVLDDSTKNVYSSRTTFWFSEADIKALSDSLHVLDTLLYGLENFDAVDVSNHTLVDLGNNGTATRSLYYLFPSTIGATLGINAYDPYFIPSSEIKYFDTKSPWIKIKTVVGGSGRSVVDVGYSRNINPRWNLGVDFKLLTSDKQIGSSSSRGDRNVNSTTWDLYTSYKSKNEKYQLLFNVDRIKHQVLETGGIDVSEDASTAELFQYLDSPIKLTGVKAYDYKINFHLFQKYKITDELQVYYLLDKGRHDNSFEDPTPTNNASAYPNILITSDSTADLIQMRALLNEAGVLGKIGGLSYNFYLKQRYVTYNDRFSSPFGRQSESYGGAKINVRLFDIWDTDAKVEYLQGGLFDIEGRTTLPFLNLWLRSMRYKPGYQQLYYFGNHYSWVNDFEPQRADRLGGELNVKLGPVTLKPGLNLTRVANYVYFGADSLPHQSQSAAGQLLVNPSAAAELTIGKSFHLNPQVIYTAVTGTDSEIWRMPEWLINTRFYYEGVWFNDYLPVQLGVDLNWKSTYYGHAYNPVIQQFYIQNSFAIDSYLTADVFLNFKVGNARYFAKMTHANQPGTADGYFISPYYPGQRRVFDLGVTWYFFD</sequence>
<organism evidence="2 3">
    <name type="scientific">Imperialibacter roseus</name>
    <dbReference type="NCBI Taxonomy" id="1324217"/>
    <lineage>
        <taxon>Bacteria</taxon>
        <taxon>Pseudomonadati</taxon>
        <taxon>Bacteroidota</taxon>
        <taxon>Cytophagia</taxon>
        <taxon>Cytophagales</taxon>
        <taxon>Flammeovirgaceae</taxon>
        <taxon>Imperialibacter</taxon>
    </lineage>
</organism>
<evidence type="ECO:0000313" key="3">
    <source>
        <dbReference type="Proteomes" id="UP001302349"/>
    </source>
</evidence>
<keyword evidence="1" id="KW-0732">Signal</keyword>
<dbReference type="Proteomes" id="UP001302349">
    <property type="component" value="Chromosome"/>
</dbReference>
<evidence type="ECO:0000313" key="2">
    <source>
        <dbReference type="EMBL" id="WOK08690.1"/>
    </source>
</evidence>
<keyword evidence="3" id="KW-1185">Reference proteome</keyword>
<reference evidence="2 3" key="1">
    <citation type="journal article" date="2023" name="Microbiol. Resour. Announc.">
        <title>Complete Genome Sequence of Imperialibacter roseus strain P4T.</title>
        <authorList>
            <person name="Tizabi D.R."/>
            <person name="Bachvaroff T."/>
            <person name="Hill R.T."/>
        </authorList>
    </citation>
    <scope>NUCLEOTIDE SEQUENCE [LARGE SCALE GENOMIC DNA]</scope>
    <source>
        <strain evidence="2 3">P4T</strain>
    </source>
</reference>
<dbReference type="RefSeq" id="WP_317491324.1">
    <property type="nucleotide sequence ID" value="NZ_CP136051.1"/>
</dbReference>
<protein>
    <submittedName>
        <fullName evidence="2">Porin</fullName>
    </submittedName>
</protein>
<proteinExistence type="predicted"/>
<dbReference type="EMBL" id="CP136051">
    <property type="protein sequence ID" value="WOK08690.1"/>
    <property type="molecule type" value="Genomic_DNA"/>
</dbReference>
<feature type="signal peptide" evidence="1">
    <location>
        <begin position="1"/>
        <end position="24"/>
    </location>
</feature>
<dbReference type="Pfam" id="PF14121">
    <property type="entry name" value="Porin_10"/>
    <property type="match status" value="1"/>
</dbReference>